<dbReference type="AlphaFoldDB" id="A0A2W4QF25"/>
<comment type="caution">
    <text evidence="1">The sequence shown here is derived from an EMBL/GenBank/DDBJ whole genome shotgun (WGS) entry which is preliminary data.</text>
</comment>
<dbReference type="PANTHER" id="PTHR34235">
    <property type="entry name" value="SLR1203 PROTEIN-RELATED"/>
    <property type="match status" value="1"/>
</dbReference>
<evidence type="ECO:0000313" key="1">
    <source>
        <dbReference type="EMBL" id="PZN69189.1"/>
    </source>
</evidence>
<dbReference type="InterPro" id="IPR002636">
    <property type="entry name" value="DUF29"/>
</dbReference>
<name>A0A2W4QF25_9GAMM</name>
<dbReference type="Proteomes" id="UP000249396">
    <property type="component" value="Unassembled WGS sequence"/>
</dbReference>
<gene>
    <name evidence="1" type="ORF">DM484_30155</name>
</gene>
<evidence type="ECO:0000313" key="2">
    <source>
        <dbReference type="Proteomes" id="UP000249396"/>
    </source>
</evidence>
<protein>
    <submittedName>
        <fullName evidence="1">DUF29 domain-containing protein</fullName>
    </submittedName>
</protein>
<sequence>MPNTITHDQDFSAWAFQNAELLRQGRFLDCDAANIAEELDSMGRSVRRELASRLRILLMHMLKWHYQPERRGTSWRLTIRNQRTEIRDLLKENPSLSAQLPNELLTNYADARELATDETGLPENTFPDECPFSLEETLNQAFWPD</sequence>
<proteinExistence type="predicted"/>
<dbReference type="EMBL" id="QJPH01000584">
    <property type="protein sequence ID" value="PZN69189.1"/>
    <property type="molecule type" value="Genomic_DNA"/>
</dbReference>
<reference evidence="1 2" key="1">
    <citation type="journal article" date="2018" name="Aquat. Microb. Ecol.">
        <title>Gammaproteobacterial methanotrophs dominate.</title>
        <authorList>
            <person name="Rissanen A.J."/>
            <person name="Saarenheimo J."/>
            <person name="Tiirola M."/>
            <person name="Peura S."/>
            <person name="Aalto S.L."/>
            <person name="Karvinen A."/>
            <person name="Nykanen H."/>
        </authorList>
    </citation>
    <scope>NUCLEOTIDE SEQUENCE [LARGE SCALE GENOMIC DNA]</scope>
    <source>
        <strain evidence="1">AMbin10</strain>
    </source>
</reference>
<dbReference type="Gene3D" id="1.20.1220.20">
    <property type="entry name" value="Uncharcterised protein PF01724"/>
    <property type="match status" value="1"/>
</dbReference>
<organism evidence="1 2">
    <name type="scientific">Candidatus Methylumidiphilus alinenensis</name>
    <dbReference type="NCBI Taxonomy" id="2202197"/>
    <lineage>
        <taxon>Bacteria</taxon>
        <taxon>Pseudomonadati</taxon>
        <taxon>Pseudomonadota</taxon>
        <taxon>Gammaproteobacteria</taxon>
        <taxon>Methylococcales</taxon>
        <taxon>Candidatus Methylumidiphilus</taxon>
    </lineage>
</organism>
<accession>A0A2W4QF25</accession>
<dbReference type="Pfam" id="PF01724">
    <property type="entry name" value="DUF29"/>
    <property type="match status" value="1"/>
</dbReference>